<protein>
    <submittedName>
        <fullName evidence="3">Serine/threonine protein kinase</fullName>
    </submittedName>
</protein>
<keyword evidence="3" id="KW-0418">Kinase</keyword>
<dbReference type="PANTHER" id="PTHR23150">
    <property type="entry name" value="SULFATASE MODIFYING FACTOR 1, 2"/>
    <property type="match status" value="1"/>
</dbReference>
<dbReference type="SUPFAM" id="SSF52540">
    <property type="entry name" value="P-loop containing nucleoside triphosphate hydrolases"/>
    <property type="match status" value="1"/>
</dbReference>
<proteinExistence type="predicted"/>
<evidence type="ECO:0000259" key="2">
    <source>
        <dbReference type="Pfam" id="PF20720"/>
    </source>
</evidence>
<dbReference type="GO" id="GO:0120147">
    <property type="term" value="F:formylglycine-generating oxidase activity"/>
    <property type="evidence" value="ECO:0007669"/>
    <property type="project" value="TreeGrafter"/>
</dbReference>
<accession>A0A161YJH2</accession>
<keyword evidence="4" id="KW-1185">Reference proteome</keyword>
<gene>
    <name evidence="3" type="ORF">CT0861_10974</name>
</gene>
<dbReference type="Pfam" id="PF20720">
    <property type="entry name" value="nSTAND3"/>
    <property type="match status" value="1"/>
</dbReference>
<name>A0A161YJH2_9PEZI</name>
<dbReference type="InterPro" id="IPR016187">
    <property type="entry name" value="CTDL_fold"/>
</dbReference>
<organism evidence="3 4">
    <name type="scientific">Colletotrichum tofieldiae</name>
    <dbReference type="NCBI Taxonomy" id="708197"/>
    <lineage>
        <taxon>Eukaryota</taxon>
        <taxon>Fungi</taxon>
        <taxon>Dikarya</taxon>
        <taxon>Ascomycota</taxon>
        <taxon>Pezizomycotina</taxon>
        <taxon>Sordariomycetes</taxon>
        <taxon>Hypocreomycetidae</taxon>
        <taxon>Glomerellales</taxon>
        <taxon>Glomerellaceae</taxon>
        <taxon>Colletotrichum</taxon>
        <taxon>Colletotrichum spaethianum species complex</taxon>
    </lineage>
</organism>
<feature type="domain" description="Sulfatase-modifying factor enzyme-like" evidence="1">
    <location>
        <begin position="450"/>
        <end position="689"/>
    </location>
</feature>
<dbReference type="InterPro" id="IPR027417">
    <property type="entry name" value="P-loop_NTPase"/>
</dbReference>
<dbReference type="AlphaFoldDB" id="A0A161YJH2"/>
<dbReference type="Proteomes" id="UP000076552">
    <property type="component" value="Unassembled WGS sequence"/>
</dbReference>
<dbReference type="InterPro" id="IPR005532">
    <property type="entry name" value="SUMF_dom"/>
</dbReference>
<dbReference type="PANTHER" id="PTHR23150:SF19">
    <property type="entry name" value="FORMYLGLYCINE-GENERATING ENZYME"/>
    <property type="match status" value="1"/>
</dbReference>
<evidence type="ECO:0000259" key="1">
    <source>
        <dbReference type="Pfam" id="PF03781"/>
    </source>
</evidence>
<comment type="caution">
    <text evidence="3">The sequence shown here is derived from an EMBL/GenBank/DDBJ whole genome shotgun (WGS) entry which is preliminary data.</text>
</comment>
<evidence type="ECO:0000313" key="4">
    <source>
        <dbReference type="Proteomes" id="UP000076552"/>
    </source>
</evidence>
<dbReference type="InterPro" id="IPR049050">
    <property type="entry name" value="nSTAND3"/>
</dbReference>
<dbReference type="EMBL" id="LFIV01000049">
    <property type="protein sequence ID" value="KZL73097.1"/>
    <property type="molecule type" value="Genomic_DNA"/>
</dbReference>
<dbReference type="STRING" id="708197.A0A161YJH2"/>
<dbReference type="SUPFAM" id="SSF56436">
    <property type="entry name" value="C-type lectin-like"/>
    <property type="match status" value="1"/>
</dbReference>
<dbReference type="Gene3D" id="3.40.50.300">
    <property type="entry name" value="P-loop containing nucleotide triphosphate hydrolases"/>
    <property type="match status" value="1"/>
</dbReference>
<keyword evidence="3" id="KW-0808">Transferase</keyword>
<feature type="domain" description="Novel STAND NTPase 3" evidence="2">
    <location>
        <begin position="69"/>
        <end position="124"/>
    </location>
</feature>
<dbReference type="GO" id="GO:0004674">
    <property type="term" value="F:protein serine/threonine kinase activity"/>
    <property type="evidence" value="ECO:0007669"/>
    <property type="project" value="UniProtKB-KW"/>
</dbReference>
<dbReference type="Pfam" id="PF03781">
    <property type="entry name" value="FGE-sulfatase"/>
    <property type="match status" value="1"/>
</dbReference>
<dbReference type="Gene3D" id="3.90.1580.10">
    <property type="entry name" value="paralog of FGE (formylglycine-generating enzyme)"/>
    <property type="match status" value="1"/>
</dbReference>
<evidence type="ECO:0000313" key="3">
    <source>
        <dbReference type="EMBL" id="KZL73097.1"/>
    </source>
</evidence>
<sequence>METSTTPSFHRQQEIAKQFGSEPLLALPNGTIISLATGYIPLLARFTFEDKAAKGLRKRKADDKPEPPIYFSALELVCDNQFLLLTGPSGSGKTTFAKYLCFRLTSTDFDQARLLVRNDFGDAREEKWNSRQLLPCYFALDNAHSLRTLVETTIPNLIRTASTEGTALLITIDAIDRAGDAAPHLLQQLLLLFRGHENHKLLVLGIPDICNRWVLPFDIVRHHLLPFLEPHRRQAVSKHLGSRSSGADIATGTAAKNPALFALALQAEHCGDRAEELLDFWLSIVFSQVGAAQILAESAYNRVRYDQPPRVPTKLFSTAATNIPVVFCNVVQKLLAAKHLAALPSYVAVGLFRLQPQAHAPIVQSCLVRSSSSGSLDGLVEGLLGGSPIESQRGALLVADFVGETKRFRDKIANAMLCIVTEGSLSATEREKAGRILSRLDDPRDLASLAAVPAGSFTMGSQSHPNSQPLNIVSLQSFRIGVYPVVVRDYFAFTRETGRDWISPDGTDPERSNVPATDLTWHDARAYCTWLTPRWRKTGKIGPNEQVRLPTEPEWERAAKGDLVCTGSDTLVYPWGTTWEDQATNSETTGLNSTCAAGLFPKGCSPYGCFDMAGHVWEWCSTLWGEDMATPSFQYPWQDDGREAPDAPEQIRRVLRGGCFSSPGIKANSSYRGSLEPSGFWRGNGFRIVVAPVAE</sequence>
<keyword evidence="3" id="KW-0723">Serine/threonine-protein kinase</keyword>
<dbReference type="InterPro" id="IPR042095">
    <property type="entry name" value="SUMF_sf"/>
</dbReference>
<reference evidence="3 4" key="1">
    <citation type="submission" date="2015-06" db="EMBL/GenBank/DDBJ databases">
        <title>Survival trade-offs in plant roots during colonization by closely related pathogenic and mutualistic fungi.</title>
        <authorList>
            <person name="Hacquard S."/>
            <person name="Kracher B."/>
            <person name="Hiruma K."/>
            <person name="Weinman A."/>
            <person name="Muench P."/>
            <person name="Garrido Oter R."/>
            <person name="Ver Loren van Themaat E."/>
            <person name="Dallerey J.-F."/>
            <person name="Damm U."/>
            <person name="Henrissat B."/>
            <person name="Lespinet O."/>
            <person name="Thon M."/>
            <person name="Kemen E."/>
            <person name="McHardy A.C."/>
            <person name="Schulze-Lefert P."/>
            <person name="O'Connell R.J."/>
        </authorList>
    </citation>
    <scope>NUCLEOTIDE SEQUENCE [LARGE SCALE GENOMIC DNA]</scope>
    <source>
        <strain evidence="3 4">0861</strain>
    </source>
</reference>
<dbReference type="InterPro" id="IPR051043">
    <property type="entry name" value="Sulfatase_Mod_Factor_Kinase"/>
</dbReference>